<protein>
    <submittedName>
        <fullName evidence="1">Uncharacterized protein</fullName>
    </submittedName>
</protein>
<dbReference type="Proteomes" id="UP001165367">
    <property type="component" value="Unassembled WGS sequence"/>
</dbReference>
<evidence type="ECO:0000313" key="2">
    <source>
        <dbReference type="Proteomes" id="UP001165367"/>
    </source>
</evidence>
<reference evidence="1" key="1">
    <citation type="submission" date="2022-01" db="EMBL/GenBank/DDBJ databases">
        <authorList>
            <person name="Jo J.-H."/>
            <person name="Im W.-T."/>
        </authorList>
    </citation>
    <scope>NUCLEOTIDE SEQUENCE</scope>
    <source>
        <strain evidence="1">NA20</strain>
    </source>
</reference>
<sequence length="55" mass="6543">MHQWLIGIKHYESQMIDQVVKFNRLDLSKANDDVLKNKLRVDRVELPHQPFLLTA</sequence>
<dbReference type="RefSeq" id="WP_237869920.1">
    <property type="nucleotide sequence ID" value="NZ_JAKLTR010000003.1"/>
</dbReference>
<keyword evidence="2" id="KW-1185">Reference proteome</keyword>
<accession>A0ABS9KNP7</accession>
<name>A0ABS9KNP7_9BACT</name>
<comment type="caution">
    <text evidence="1">The sequence shown here is derived from an EMBL/GenBank/DDBJ whole genome shotgun (WGS) entry which is preliminary data.</text>
</comment>
<dbReference type="EMBL" id="JAKLTR010000003">
    <property type="protein sequence ID" value="MCG2613956.1"/>
    <property type="molecule type" value="Genomic_DNA"/>
</dbReference>
<proteinExistence type="predicted"/>
<gene>
    <name evidence="1" type="ORF">LZZ85_06675</name>
</gene>
<organism evidence="1 2">
    <name type="scientific">Terrimonas ginsenosidimutans</name>
    <dbReference type="NCBI Taxonomy" id="2908004"/>
    <lineage>
        <taxon>Bacteria</taxon>
        <taxon>Pseudomonadati</taxon>
        <taxon>Bacteroidota</taxon>
        <taxon>Chitinophagia</taxon>
        <taxon>Chitinophagales</taxon>
        <taxon>Chitinophagaceae</taxon>
        <taxon>Terrimonas</taxon>
    </lineage>
</organism>
<evidence type="ECO:0000313" key="1">
    <source>
        <dbReference type="EMBL" id="MCG2613956.1"/>
    </source>
</evidence>